<evidence type="ECO:0000313" key="2">
    <source>
        <dbReference type="Proteomes" id="UP001413721"/>
    </source>
</evidence>
<keyword evidence="2" id="KW-1185">Reference proteome</keyword>
<comment type="caution">
    <text evidence="1">The sequence shown here is derived from an EMBL/GenBank/DDBJ whole genome shotgun (WGS) entry which is preliminary data.</text>
</comment>
<organism evidence="1 2">
    <name type="scientific">Tistrella arctica</name>
    <dbReference type="NCBI Taxonomy" id="3133430"/>
    <lineage>
        <taxon>Bacteria</taxon>
        <taxon>Pseudomonadati</taxon>
        <taxon>Pseudomonadota</taxon>
        <taxon>Alphaproteobacteria</taxon>
        <taxon>Geminicoccales</taxon>
        <taxon>Geminicoccaceae</taxon>
        <taxon>Tistrella</taxon>
    </lineage>
</organism>
<proteinExistence type="predicted"/>
<evidence type="ECO:0000313" key="1">
    <source>
        <dbReference type="EMBL" id="MEN2988369.1"/>
    </source>
</evidence>
<dbReference type="Proteomes" id="UP001413721">
    <property type="component" value="Unassembled WGS sequence"/>
</dbReference>
<gene>
    <name evidence="1" type="ORF">WG926_08655</name>
</gene>
<name>A0ABU9YHU9_9PROT</name>
<dbReference type="RefSeq" id="WP_345934681.1">
    <property type="nucleotide sequence ID" value="NZ_JBBKTV010000008.1"/>
</dbReference>
<accession>A0ABU9YHU9</accession>
<dbReference type="InterPro" id="IPR024409">
    <property type="entry name" value="DUF3833"/>
</dbReference>
<protein>
    <submittedName>
        <fullName evidence="1">DUF3833 domain-containing protein</fullName>
    </submittedName>
</protein>
<reference evidence="1 2" key="1">
    <citation type="submission" date="2024-03" db="EMBL/GenBank/DDBJ databases">
        <title>High-quality draft genome sequencing of Tistrella sp. BH-R2-4.</title>
        <authorList>
            <person name="Dong C."/>
        </authorList>
    </citation>
    <scope>NUCLEOTIDE SEQUENCE [LARGE SCALE GENOMIC DNA]</scope>
    <source>
        <strain evidence="1 2">BH-R2-4</strain>
    </source>
</reference>
<dbReference type="EMBL" id="JBBKTW010000003">
    <property type="protein sequence ID" value="MEN2988369.1"/>
    <property type="molecule type" value="Genomic_DNA"/>
</dbReference>
<sequence>MNVKDFADGTPHFRLETYFAGHTRAWGMFEDRFGTLRRQFVVDIDGAWSGTDLILDERFRYTDGETDRRVWTIRPDGPNGYVGRAGDVLGEARGAAYGNVLNWTYRMNLAIGGREVEVRFDDWMFLSEDGVLLNRATVTKFGIELGTATIFFQKDPPPANDATVD</sequence>
<dbReference type="Pfam" id="PF12915">
    <property type="entry name" value="DUF3833"/>
    <property type="match status" value="1"/>
</dbReference>